<evidence type="ECO:0000313" key="8">
    <source>
        <dbReference type="Proteomes" id="UP000321827"/>
    </source>
</evidence>
<feature type="transmembrane region" description="Helical" evidence="6">
    <location>
        <begin position="120"/>
        <end position="138"/>
    </location>
</feature>
<keyword evidence="5 6" id="KW-0472">Membrane</keyword>
<dbReference type="InterPro" id="IPR001182">
    <property type="entry name" value="FtsW/RodA"/>
</dbReference>
<dbReference type="PANTHER" id="PTHR30474">
    <property type="entry name" value="CELL CYCLE PROTEIN"/>
    <property type="match status" value="1"/>
</dbReference>
<gene>
    <name evidence="7" type="ORF">ODE01S_19630</name>
</gene>
<feature type="transmembrane region" description="Helical" evidence="6">
    <location>
        <begin position="144"/>
        <end position="161"/>
    </location>
</feature>
<dbReference type="Pfam" id="PF01098">
    <property type="entry name" value="FTSW_RODA_SPOVE"/>
    <property type="match status" value="1"/>
</dbReference>
<dbReference type="GO" id="GO:0015648">
    <property type="term" value="F:lipid-linked peptidoglycan transporter activity"/>
    <property type="evidence" value="ECO:0007669"/>
    <property type="project" value="TreeGrafter"/>
</dbReference>
<evidence type="ECO:0000256" key="5">
    <source>
        <dbReference type="ARBA" id="ARBA00023136"/>
    </source>
</evidence>
<evidence type="ECO:0000256" key="1">
    <source>
        <dbReference type="ARBA" id="ARBA00004141"/>
    </source>
</evidence>
<dbReference type="PANTHER" id="PTHR30474:SF1">
    <property type="entry name" value="PEPTIDOGLYCAN GLYCOSYLTRANSFERASE MRDB"/>
    <property type="match status" value="1"/>
</dbReference>
<evidence type="ECO:0000256" key="2">
    <source>
        <dbReference type="ARBA" id="ARBA00022692"/>
    </source>
</evidence>
<reference evidence="7 8" key="1">
    <citation type="submission" date="2019-07" db="EMBL/GenBank/DDBJ databases">
        <title>Whole genome shotgun sequence of Oceanithermus desulfurans NBRC 100063.</title>
        <authorList>
            <person name="Hosoyama A."/>
            <person name="Uohara A."/>
            <person name="Ohji S."/>
            <person name="Ichikawa N."/>
        </authorList>
    </citation>
    <scope>NUCLEOTIDE SEQUENCE [LARGE SCALE GENOMIC DNA]</scope>
    <source>
        <strain evidence="7 8">NBRC 100063</strain>
    </source>
</reference>
<name>A0A511RLI8_9DEIN</name>
<feature type="transmembrane region" description="Helical" evidence="6">
    <location>
        <begin position="328"/>
        <end position="350"/>
    </location>
</feature>
<proteinExistence type="predicted"/>
<evidence type="ECO:0000256" key="4">
    <source>
        <dbReference type="ARBA" id="ARBA00022989"/>
    </source>
</evidence>
<feature type="transmembrane region" description="Helical" evidence="6">
    <location>
        <begin position="31"/>
        <end position="48"/>
    </location>
</feature>
<protein>
    <submittedName>
        <fullName evidence="7">Cell division protein FtsW</fullName>
    </submittedName>
</protein>
<dbReference type="GO" id="GO:0051301">
    <property type="term" value="P:cell division"/>
    <property type="evidence" value="ECO:0007669"/>
    <property type="project" value="UniProtKB-KW"/>
</dbReference>
<feature type="transmembrane region" description="Helical" evidence="6">
    <location>
        <begin position="166"/>
        <end position="185"/>
    </location>
</feature>
<feature type="transmembrane region" description="Helical" evidence="6">
    <location>
        <begin position="258"/>
        <end position="284"/>
    </location>
</feature>
<dbReference type="Proteomes" id="UP000321827">
    <property type="component" value="Unassembled WGS sequence"/>
</dbReference>
<feature type="transmembrane region" description="Helical" evidence="6">
    <location>
        <begin position="296"/>
        <end position="322"/>
    </location>
</feature>
<evidence type="ECO:0000313" key="7">
    <source>
        <dbReference type="EMBL" id="GEM90529.1"/>
    </source>
</evidence>
<feature type="transmembrane region" description="Helical" evidence="6">
    <location>
        <begin position="91"/>
        <end position="113"/>
    </location>
</feature>
<evidence type="ECO:0000256" key="3">
    <source>
        <dbReference type="ARBA" id="ARBA00022960"/>
    </source>
</evidence>
<keyword evidence="4 6" id="KW-1133">Transmembrane helix</keyword>
<accession>A0A511RLI8</accession>
<dbReference type="RefSeq" id="WP_147148339.1">
    <property type="nucleotide sequence ID" value="NZ_BJXN01000015.1"/>
</dbReference>
<evidence type="ECO:0000256" key="6">
    <source>
        <dbReference type="SAM" id="Phobius"/>
    </source>
</evidence>
<keyword evidence="2 6" id="KW-0812">Transmembrane</keyword>
<dbReference type="GO" id="GO:0032153">
    <property type="term" value="C:cell division site"/>
    <property type="evidence" value="ECO:0007669"/>
    <property type="project" value="TreeGrafter"/>
</dbReference>
<comment type="subcellular location">
    <subcellularLocation>
        <location evidence="1">Membrane</location>
        <topology evidence="1">Multi-pass membrane protein</topology>
    </subcellularLocation>
</comment>
<keyword evidence="7" id="KW-0131">Cell cycle</keyword>
<dbReference type="EMBL" id="BJXN01000015">
    <property type="protein sequence ID" value="GEM90529.1"/>
    <property type="molecule type" value="Genomic_DNA"/>
</dbReference>
<dbReference type="AlphaFoldDB" id="A0A511RLI8"/>
<feature type="transmembrane region" description="Helical" evidence="6">
    <location>
        <begin position="60"/>
        <end position="79"/>
    </location>
</feature>
<sequence length="364" mass="38827">MDRILILAQLLLMGFSVLGIAAGAPALMERHLLTLGVAFAGTLAAALVPPRWIIAQARWLYALGLVALVAVLVVGRGPAGQEEVRRWFQLGAFSLQPSEFMKIALVAYLASFFSRRGTDYPIIGPVVAIGLAAGLVAVEPDLGTALFLLFLAAFILIIIGVPFRRLIAIGLLVTLIVASIHGVFLNKFEYITDRVDAWRVMNLDPTLLERWEPDRAERIRNAIYQPERARLVLRAAGPLGHGPSAELPTNLPERQNDMIFAVITYAGGWIGAGMLLLAYGLVFARGMQIATRSTGALSVMALGLTGYLTGQALMNVAVTMAIVPVTGISMPMVSAGGSGLLAAGLAFGVLHASARRIDLPEVRA</sequence>
<organism evidence="7 8">
    <name type="scientific">Oceanithermus desulfurans NBRC 100063</name>
    <dbReference type="NCBI Taxonomy" id="1227550"/>
    <lineage>
        <taxon>Bacteria</taxon>
        <taxon>Thermotogati</taxon>
        <taxon>Deinococcota</taxon>
        <taxon>Deinococci</taxon>
        <taxon>Thermales</taxon>
        <taxon>Thermaceae</taxon>
        <taxon>Oceanithermus</taxon>
    </lineage>
</organism>
<comment type="caution">
    <text evidence="7">The sequence shown here is derived from an EMBL/GenBank/DDBJ whole genome shotgun (WGS) entry which is preliminary data.</text>
</comment>
<keyword evidence="7" id="KW-0132">Cell division</keyword>
<dbReference type="OrthoDB" id="32485at2"/>
<dbReference type="GO" id="GO:0008360">
    <property type="term" value="P:regulation of cell shape"/>
    <property type="evidence" value="ECO:0007669"/>
    <property type="project" value="UniProtKB-KW"/>
</dbReference>
<keyword evidence="3" id="KW-0133">Cell shape</keyword>
<dbReference type="GO" id="GO:0005886">
    <property type="term" value="C:plasma membrane"/>
    <property type="evidence" value="ECO:0007669"/>
    <property type="project" value="TreeGrafter"/>
</dbReference>